<evidence type="ECO:0000313" key="3">
    <source>
        <dbReference type="EMBL" id="ACV26370.1"/>
    </source>
</evidence>
<keyword evidence="2" id="KW-1133">Transmembrane helix</keyword>
<dbReference type="OrthoDB" id="6187388at2"/>
<feature type="compositionally biased region" description="Basic and acidic residues" evidence="1">
    <location>
        <begin position="1000"/>
        <end position="1013"/>
    </location>
</feature>
<dbReference type="GO" id="GO:0090313">
    <property type="term" value="P:regulation of protein targeting to membrane"/>
    <property type="evidence" value="ECO:0007669"/>
    <property type="project" value="TreeGrafter"/>
</dbReference>
<dbReference type="GO" id="GO:0005886">
    <property type="term" value="C:plasma membrane"/>
    <property type="evidence" value="ECO:0007669"/>
    <property type="project" value="TreeGrafter"/>
</dbReference>
<feature type="compositionally biased region" description="Acidic residues" evidence="1">
    <location>
        <begin position="1014"/>
        <end position="1031"/>
    </location>
</feature>
<evidence type="ECO:0000256" key="2">
    <source>
        <dbReference type="SAM" id="Phobius"/>
    </source>
</evidence>
<reference evidence="3 4" key="1">
    <citation type="journal article" date="2009" name="Stand. Genomic Sci.">
        <title>Complete genome sequence of Kangiella koreensis type strain (SW-125).</title>
        <authorList>
            <person name="Han C."/>
            <person name="Sikorski J."/>
            <person name="Lapidus A."/>
            <person name="Nolan M."/>
            <person name="Glavina Del Rio T."/>
            <person name="Tice H."/>
            <person name="Cheng J.F."/>
            <person name="Lucas S."/>
            <person name="Chen F."/>
            <person name="Copeland A."/>
            <person name="Ivanova N."/>
            <person name="Mavromatis K."/>
            <person name="Ovchinnikova G."/>
            <person name="Pati A."/>
            <person name="Bruce D."/>
            <person name="Goodwin L."/>
            <person name="Pitluck S."/>
            <person name="Chen A."/>
            <person name="Palaniappan K."/>
            <person name="Land M."/>
            <person name="Hauser L."/>
            <person name="Chang Y.J."/>
            <person name="Jeffries C.D."/>
            <person name="Chain P."/>
            <person name="Saunders E."/>
            <person name="Brettin T."/>
            <person name="Goker M."/>
            <person name="Tindall B.J."/>
            <person name="Bristow J."/>
            <person name="Eisen J.A."/>
            <person name="Markowitz V."/>
            <person name="Hugenholtz P."/>
            <person name="Kyrpides N.C."/>
            <person name="Klenk H.P."/>
            <person name="Detter J.C."/>
        </authorList>
    </citation>
    <scope>NUCLEOTIDE SEQUENCE [LARGE SCALE GENOMIC DNA]</scope>
    <source>
        <strain evidence="4">DSM 16069 / KCTC 12182 / SW-125</strain>
    </source>
</reference>
<dbReference type="STRING" id="523791.Kkor_0950"/>
<gene>
    <name evidence="3" type="ordered locus">Kkor_0950</name>
</gene>
<proteinExistence type="predicted"/>
<dbReference type="AlphaFoldDB" id="C7RAS8"/>
<dbReference type="PANTHER" id="PTHR30441">
    <property type="entry name" value="DUF748 DOMAIN-CONTAINING PROTEIN"/>
    <property type="match status" value="1"/>
</dbReference>
<protein>
    <submittedName>
        <fullName evidence="3">Uncharacterized protein</fullName>
    </submittedName>
</protein>
<dbReference type="EMBL" id="CP001707">
    <property type="protein sequence ID" value="ACV26370.1"/>
    <property type="molecule type" value="Genomic_DNA"/>
</dbReference>
<dbReference type="PANTHER" id="PTHR30441:SF4">
    <property type="entry name" value="PROTEIN ASMA"/>
    <property type="match status" value="1"/>
</dbReference>
<evidence type="ECO:0000313" key="4">
    <source>
        <dbReference type="Proteomes" id="UP000001231"/>
    </source>
</evidence>
<dbReference type="Proteomes" id="UP000001231">
    <property type="component" value="Chromosome"/>
</dbReference>
<keyword evidence="4" id="KW-1185">Reference proteome</keyword>
<dbReference type="RefSeq" id="WP_012800884.1">
    <property type="nucleotide sequence ID" value="NC_013166.1"/>
</dbReference>
<dbReference type="HOGENOM" id="CLU_291839_0_0_6"/>
<evidence type="ECO:0000256" key="1">
    <source>
        <dbReference type="SAM" id="MobiDB-lite"/>
    </source>
</evidence>
<sequence>MTKLWKWSKRLLWVLAGLLILLMLSVSIIVYLINSEAFLEKQIQAQLGMSSQVGELDVSLFSGTVSISETRIGPEDSPAISFDRLTAELSYSGLFSSLLVESIELDKATIHYPFDYQLPETSDDNNSDSEQPFFFERLNIGEIRINDSDFIFDDEVSLEATGINLVITDLPVAERSIFLFSQLNEFFVESNTQISADIAQLKTDKSTLTKVNLEARVSEKNVIIEKLSSSSADININLPNNSSTTVSANSSASSTGQNSESLQLPFDDLLVKTIDIGTTHFTLQGRYQLSANDIQMTFSQLILVKAQKPLWSDWEDFYQQQNSQYTFSSEQLSSDFLDFDKLRMNGDLANSAFNIEKLLIDRPLLHYQAESLDTKEAASQLDVTSDKQGSDIKLPFAAVHLNQLTITNGSLEFAERYKAQSINLEAQQLPVIVEHELVIATPDLWQQKVRVKLDAADISLPQVAIDQLSSDIEVEAGNILISGPKLDDVSLELDLDNTAQAADAVQSSDSRLPFNQISISNTQVKNLNIKAKLADGDFTVGNASIEIDDFPLMTEQAFFSLDDVNKLDTGFSVTADSVQTQQLETLSLSADGKLSNGRLVLDHLTNQSGRLTLDLTTSLKQESQSETSKSGTDLPLKTVVINNLKLRNFDGDIVRLVEGLDADGNKTSTKETLKITNLDLLATNLSLVKNNQLISEWFDSKLENAFKTIELKVAQIQQDEDTYSKLDIKAVQSARAVTVKPLTIRVNDADLSAEWLIDLTQPGYASHFEFDFQNLDLEKLVRPDNENSISLRGKLDGLADLTFTGLKMDTIFPGLNGQILLTNNQPVELVNLNVNKVLERFLESQEFGLLDIGGFVLAGPAGLLLSQGVSMQGVLGNLGANQGNTMFGQVYVDMTIENGVLKTRDVAASTQLYRFAFDGNIDLSIMAFNDFEFMILNEEGCKEYSQTLNGSLSSPEIETFRTAFDAVTGSVVGLLKSGVGLLTGGYCEGVYDGKVAHPEEGVEIPHPELKKEEPEIEDALSPESEIEAGAEAETKDETESADPTQ</sequence>
<keyword evidence="2" id="KW-0472">Membrane</keyword>
<dbReference type="InParanoid" id="C7RAS8"/>
<name>C7RAS8_KANKD</name>
<dbReference type="InterPro" id="IPR052894">
    <property type="entry name" value="AsmA-related"/>
</dbReference>
<dbReference type="eggNOG" id="COG2982">
    <property type="taxonomic scope" value="Bacteria"/>
</dbReference>
<feature type="transmembrane region" description="Helical" evidence="2">
    <location>
        <begin position="12"/>
        <end position="33"/>
    </location>
</feature>
<keyword evidence="2" id="KW-0812">Transmembrane</keyword>
<dbReference type="KEGG" id="kko:Kkor_0950"/>
<accession>C7RAS8</accession>
<feature type="region of interest" description="Disordered" evidence="1">
    <location>
        <begin position="1000"/>
        <end position="1045"/>
    </location>
</feature>
<organism evidence="3 4">
    <name type="scientific">Kangiella koreensis (strain DSM 16069 / JCM 12317 / KCTC 12182 / SW-125)</name>
    <dbReference type="NCBI Taxonomy" id="523791"/>
    <lineage>
        <taxon>Bacteria</taxon>
        <taxon>Pseudomonadati</taxon>
        <taxon>Pseudomonadota</taxon>
        <taxon>Gammaproteobacteria</taxon>
        <taxon>Kangiellales</taxon>
        <taxon>Kangiellaceae</taxon>
        <taxon>Kangiella</taxon>
    </lineage>
</organism>